<evidence type="ECO:0000313" key="5">
    <source>
        <dbReference type="EMBL" id="MCI5756307.1"/>
    </source>
</evidence>
<dbReference type="PROSITE" id="PS51000">
    <property type="entry name" value="HTH_DEOR_2"/>
    <property type="match status" value="1"/>
</dbReference>
<keyword evidence="1" id="KW-0805">Transcription regulation</keyword>
<reference evidence="5 7" key="2">
    <citation type="submission" date="2022-03" db="EMBL/GenBank/DDBJ databases">
        <title>Metagenome-assembled genomes from swine fecal metagenomes.</title>
        <authorList>
            <person name="Holman D.B."/>
            <person name="Kommadath A."/>
        </authorList>
    </citation>
    <scope>NUCLEOTIDE SEQUENCE [LARGE SCALE GENOMIC DNA]</scope>
    <source>
        <strain evidence="5">SUG147</strain>
    </source>
</reference>
<organism evidence="4 6">
    <name type="scientific">Candidatus Colimorpha enterica</name>
    <dbReference type="NCBI Taxonomy" id="3083063"/>
    <lineage>
        <taxon>Bacteria</taxon>
        <taxon>Pseudomonadati</taxon>
        <taxon>Bacteroidota</taxon>
        <taxon>Bacteroidia</taxon>
        <taxon>Bacteroidales</taxon>
        <taxon>Candidatus Colimorpha</taxon>
    </lineage>
</organism>
<dbReference type="Proteomes" id="UP000017938">
    <property type="component" value="Unassembled WGS sequence"/>
</dbReference>
<dbReference type="Gene3D" id="3.40.50.1360">
    <property type="match status" value="1"/>
</dbReference>
<feature type="domain" description="HTH deoR-type" evidence="3">
    <location>
        <begin position="2"/>
        <end position="58"/>
    </location>
</feature>
<proteinExistence type="predicted"/>
<dbReference type="GO" id="GO:0003677">
    <property type="term" value="F:DNA binding"/>
    <property type="evidence" value="ECO:0007669"/>
    <property type="project" value="UniProtKB-KW"/>
</dbReference>
<dbReference type="Proteomes" id="UP001139365">
    <property type="component" value="Unassembled WGS sequence"/>
</dbReference>
<dbReference type="PANTHER" id="PTHR30363">
    <property type="entry name" value="HTH-TYPE TRANSCRIPTIONAL REGULATOR SRLR-RELATED"/>
    <property type="match status" value="1"/>
</dbReference>
<accession>R6TLC8</accession>
<dbReference type="EMBL" id="CBFW010000204">
    <property type="protein sequence ID" value="CDC74243.1"/>
    <property type="molecule type" value="Genomic_DNA"/>
</dbReference>
<reference evidence="4" key="1">
    <citation type="submission" date="2012-11" db="EMBL/GenBank/DDBJ databases">
        <title>Dependencies among metagenomic species, viruses, plasmids and units of genetic variation.</title>
        <authorList>
            <person name="Nielsen H.B."/>
            <person name="Almeida M."/>
            <person name="Juncker A.S."/>
            <person name="Rasmussen S."/>
            <person name="Li J."/>
            <person name="Sunagawa S."/>
            <person name="Plichta D."/>
            <person name="Gautier L."/>
            <person name="Le Chatelier E."/>
            <person name="Peletier E."/>
            <person name="Bonde I."/>
            <person name="Nielsen T."/>
            <person name="Manichanh C."/>
            <person name="Arumugam M."/>
            <person name="Batto J."/>
            <person name="Santos M.B.Q.D."/>
            <person name="Blom N."/>
            <person name="Borruel N."/>
            <person name="Burgdorf K.S."/>
            <person name="Boumezbeur F."/>
            <person name="Casellas F."/>
            <person name="Dore J."/>
            <person name="Guarner F."/>
            <person name="Hansen T."/>
            <person name="Hildebrand F."/>
            <person name="Kaas R.S."/>
            <person name="Kennedy S."/>
            <person name="Kristiansen K."/>
            <person name="Kultima J.R."/>
            <person name="Leonard P."/>
            <person name="Levenez F."/>
            <person name="Lund O."/>
            <person name="Moumen B."/>
            <person name="Le Paslier D."/>
            <person name="Pons N."/>
            <person name="Pedersen O."/>
            <person name="Prifti E."/>
            <person name="Qin J."/>
            <person name="Raes J."/>
            <person name="Tap J."/>
            <person name="Tims S."/>
            <person name="Ussery D.W."/>
            <person name="Yamada T."/>
            <person name="MetaHit consortium"/>
            <person name="Renault P."/>
            <person name="Sicheritz-Ponten T."/>
            <person name="Bork P."/>
            <person name="Wang J."/>
            <person name="Brunak S."/>
            <person name="Ehrlich S.D."/>
        </authorList>
    </citation>
    <scope>NUCLEOTIDE SEQUENCE [LARGE SCALE GENOMIC DNA]</scope>
</reference>
<name>R6TLC8_9BACT</name>
<dbReference type="Pfam" id="PF00455">
    <property type="entry name" value="DeoRC"/>
    <property type="match status" value="1"/>
</dbReference>
<dbReference type="AlphaFoldDB" id="R6TLC8"/>
<dbReference type="SMART" id="SM01134">
    <property type="entry name" value="DeoRC"/>
    <property type="match status" value="1"/>
</dbReference>
<gene>
    <name evidence="4" type="ORF">BN580_01451</name>
    <name evidence="5" type="ORF">MR241_08465</name>
</gene>
<evidence type="ECO:0000313" key="4">
    <source>
        <dbReference type="EMBL" id="CDC74243.1"/>
    </source>
</evidence>
<dbReference type="Pfam" id="PF08220">
    <property type="entry name" value="HTH_DeoR"/>
    <property type="match status" value="1"/>
</dbReference>
<keyword evidence="5" id="KW-0238">DNA-binding</keyword>
<dbReference type="InterPro" id="IPR037171">
    <property type="entry name" value="NagB/RpiA_transferase-like"/>
</dbReference>
<dbReference type="SUPFAM" id="SSF46785">
    <property type="entry name" value="Winged helix' DNA-binding domain"/>
    <property type="match status" value="1"/>
</dbReference>
<dbReference type="InterPro" id="IPR050313">
    <property type="entry name" value="Carb_Metab_HTH_regulators"/>
</dbReference>
<dbReference type="STRING" id="1263015.BN580_01451"/>
<dbReference type="InterPro" id="IPR036390">
    <property type="entry name" value="WH_DNA-bd_sf"/>
</dbReference>
<evidence type="ECO:0000313" key="6">
    <source>
        <dbReference type="Proteomes" id="UP000017938"/>
    </source>
</evidence>
<evidence type="ECO:0000259" key="3">
    <source>
        <dbReference type="PROSITE" id="PS51000"/>
    </source>
</evidence>
<comment type="caution">
    <text evidence="4">The sequence shown here is derived from an EMBL/GenBank/DDBJ whole genome shotgun (WGS) entry which is preliminary data.</text>
</comment>
<sequence length="254" mass="28180">MSSLRRNKIRELLQAKPFISLHDLEAMFPDVSSMTLRRDIEYFEKQGEAIKVRGGARSMKFITTSMEDAFSLRLHENAGAKEKIARRALTLLETGRSIFLDSGTTMLRLAEMIPDERITVTTTGLNVAIELMKKDLPIVNIVGGMINRDNITVSGYQSIAFIESINIDLAFIVPSGVSAKDGLTCGNYIECELKKLVVQKARKVVLLMDSSKLNKSLPYTFCSVDDLDCIVSDEELPADIREKAEKAGITVLTA</sequence>
<evidence type="ECO:0000313" key="7">
    <source>
        <dbReference type="Proteomes" id="UP001139365"/>
    </source>
</evidence>
<keyword evidence="2" id="KW-0804">Transcription</keyword>
<dbReference type="PANTHER" id="PTHR30363:SF46">
    <property type="entry name" value="LYSR FAMILY TRANSCRIPTIONAL REGULATOR"/>
    <property type="match status" value="1"/>
</dbReference>
<dbReference type="InterPro" id="IPR014036">
    <property type="entry name" value="DeoR-like_C"/>
</dbReference>
<dbReference type="EMBL" id="JALEMU010000133">
    <property type="protein sequence ID" value="MCI5756307.1"/>
    <property type="molecule type" value="Genomic_DNA"/>
</dbReference>
<dbReference type="SUPFAM" id="SSF100950">
    <property type="entry name" value="NagB/RpiA/CoA transferase-like"/>
    <property type="match status" value="1"/>
</dbReference>
<dbReference type="InterPro" id="IPR001034">
    <property type="entry name" value="DeoR_HTH"/>
</dbReference>
<evidence type="ECO:0000256" key="1">
    <source>
        <dbReference type="ARBA" id="ARBA00023015"/>
    </source>
</evidence>
<evidence type="ECO:0000256" key="2">
    <source>
        <dbReference type="ARBA" id="ARBA00023163"/>
    </source>
</evidence>
<protein>
    <submittedName>
        <fullName evidence="5">DeoR/GlpR family DNA-binding transcription regulator</fullName>
    </submittedName>
    <submittedName>
        <fullName evidence="4">Transcriptional regulator DeoR family</fullName>
    </submittedName>
</protein>
<dbReference type="GO" id="GO:0003700">
    <property type="term" value="F:DNA-binding transcription factor activity"/>
    <property type="evidence" value="ECO:0007669"/>
    <property type="project" value="InterPro"/>
</dbReference>
<dbReference type="SMART" id="SM00420">
    <property type="entry name" value="HTH_DEOR"/>
    <property type="match status" value="1"/>
</dbReference>